<dbReference type="GO" id="GO:0016757">
    <property type="term" value="F:glycosyltransferase activity"/>
    <property type="evidence" value="ECO:0007669"/>
    <property type="project" value="InterPro"/>
</dbReference>
<organism evidence="3 4">
    <name type="scientific">Pedobacter xixiisoli</name>
    <dbReference type="NCBI Taxonomy" id="1476464"/>
    <lineage>
        <taxon>Bacteria</taxon>
        <taxon>Pseudomonadati</taxon>
        <taxon>Bacteroidota</taxon>
        <taxon>Sphingobacteriia</taxon>
        <taxon>Sphingobacteriales</taxon>
        <taxon>Sphingobacteriaceae</taxon>
        <taxon>Pedobacter</taxon>
    </lineage>
</organism>
<dbReference type="InterPro" id="IPR028098">
    <property type="entry name" value="Glyco_trans_4-like_N"/>
</dbReference>
<evidence type="ECO:0000313" key="4">
    <source>
        <dbReference type="Proteomes" id="UP000219281"/>
    </source>
</evidence>
<sequence length="339" mass="38666">MRIALTVDPEIAVPPIHYGGIERIVDFLITEYQEKGHEITLFANDQSRKDCILKVWPGKTSFSKIDTLRNTIYLTREYLKNKYDIVHSFSRLAYLTLILPIGAKCIMSYQREPTISQIIKAKKLAFAKNLWFTGCSDYITDQIKPFASAFKVFNGVPLAAFHFNEAIHEDAPLVFLGRIEPIKGTHNAITIAQQTGKKLVIAGNIPQEYQWYYNEKVEPHLSDQIKYIGPVNDEQKNNLLRHALAFVMAIQWNEPFGIVMAEASACGTPIIGTCKGAVNEFITDGLNGFKSDEIEGLVRYVNEIHLLDRRQIRIDTEKRFSSNVIAEQYLQLYKNFISK</sequence>
<gene>
    <name evidence="3" type="ORF">SAMN06297358_3099</name>
</gene>
<dbReference type="Proteomes" id="UP000219281">
    <property type="component" value="Unassembled WGS sequence"/>
</dbReference>
<keyword evidence="3" id="KW-0808">Transferase</keyword>
<dbReference type="Pfam" id="PF00534">
    <property type="entry name" value="Glycos_transf_1"/>
    <property type="match status" value="1"/>
</dbReference>
<dbReference type="SUPFAM" id="SSF53756">
    <property type="entry name" value="UDP-Glycosyltransferase/glycogen phosphorylase"/>
    <property type="match status" value="1"/>
</dbReference>
<dbReference type="InterPro" id="IPR001296">
    <property type="entry name" value="Glyco_trans_1"/>
</dbReference>
<name>A0A286A9M5_9SPHI</name>
<dbReference type="EMBL" id="OCMT01000003">
    <property type="protein sequence ID" value="SOD18618.1"/>
    <property type="molecule type" value="Genomic_DNA"/>
</dbReference>
<evidence type="ECO:0000313" key="3">
    <source>
        <dbReference type="EMBL" id="SOD18618.1"/>
    </source>
</evidence>
<dbReference type="AlphaFoldDB" id="A0A286A9M5"/>
<feature type="domain" description="Glycosyltransferase subfamily 4-like N-terminal" evidence="2">
    <location>
        <begin position="18"/>
        <end position="97"/>
    </location>
</feature>
<evidence type="ECO:0000259" key="2">
    <source>
        <dbReference type="Pfam" id="PF13439"/>
    </source>
</evidence>
<dbReference type="InterPro" id="IPR050194">
    <property type="entry name" value="Glycosyltransferase_grp1"/>
</dbReference>
<dbReference type="PANTHER" id="PTHR45947">
    <property type="entry name" value="SULFOQUINOVOSYL TRANSFERASE SQD2"/>
    <property type="match status" value="1"/>
</dbReference>
<dbReference type="OrthoDB" id="9801573at2"/>
<accession>A0A286A9M5</accession>
<dbReference type="Gene3D" id="3.40.50.2000">
    <property type="entry name" value="Glycogen Phosphorylase B"/>
    <property type="match status" value="2"/>
</dbReference>
<keyword evidence="4" id="KW-1185">Reference proteome</keyword>
<evidence type="ECO:0000259" key="1">
    <source>
        <dbReference type="Pfam" id="PF00534"/>
    </source>
</evidence>
<dbReference type="Pfam" id="PF13439">
    <property type="entry name" value="Glyco_transf_4"/>
    <property type="match status" value="1"/>
</dbReference>
<proteinExistence type="predicted"/>
<dbReference type="RefSeq" id="WP_097132908.1">
    <property type="nucleotide sequence ID" value="NZ_OCMT01000003.1"/>
</dbReference>
<protein>
    <submittedName>
        <fullName evidence="3">Glycosyltransferase involved in cell wall bisynthesis</fullName>
    </submittedName>
</protein>
<dbReference type="PANTHER" id="PTHR45947:SF3">
    <property type="entry name" value="SULFOQUINOVOSYL TRANSFERASE SQD2"/>
    <property type="match status" value="1"/>
</dbReference>
<reference evidence="4" key="1">
    <citation type="submission" date="2017-09" db="EMBL/GenBank/DDBJ databases">
        <authorList>
            <person name="Varghese N."/>
            <person name="Submissions S."/>
        </authorList>
    </citation>
    <scope>NUCLEOTIDE SEQUENCE [LARGE SCALE GENOMIC DNA]</scope>
    <source>
        <strain evidence="4">CGMCC 1.12803</strain>
    </source>
</reference>
<feature type="domain" description="Glycosyl transferase family 1" evidence="1">
    <location>
        <begin position="167"/>
        <end position="306"/>
    </location>
</feature>